<sequence>MRLARYSILINEEKVIQIDKKLGDIHRDLLATIELVYNVCEFVCSEPCVEVQNAEYGAYLFYANTRLIRFRVAKVTPRKVGQFVTLWRRMEDGTTRPFDGSEEVDYFVISTRDGNKLGQFVFPKEALVQNNIVSNNGSGGKRGIRVYPSWDMPTSRQAQKTQNWQLKYFFEIPINEPIKVERAVTLYSQ</sequence>
<gene>
    <name evidence="1" type="ORF">BCM02_107258</name>
</gene>
<evidence type="ECO:0000313" key="1">
    <source>
        <dbReference type="EMBL" id="TYP73274.1"/>
    </source>
</evidence>
<dbReference type="Gene3D" id="3.40.1350.140">
    <property type="entry name" value="MepB-like"/>
    <property type="match status" value="1"/>
</dbReference>
<protein>
    <recommendedName>
        <fullName evidence="3">MepB protein</fullName>
    </recommendedName>
</protein>
<proteinExistence type="predicted"/>
<comment type="caution">
    <text evidence="1">The sequence shown here is derived from an EMBL/GenBank/DDBJ whole genome shotgun (WGS) entry which is preliminary data.</text>
</comment>
<dbReference type="Pfam" id="PF08877">
    <property type="entry name" value="MepB-like"/>
    <property type="match status" value="1"/>
</dbReference>
<dbReference type="InterPro" id="IPR038231">
    <property type="entry name" value="MepB-like_sf"/>
</dbReference>
<accession>A0A5S5C1U4</accession>
<dbReference type="Proteomes" id="UP000323257">
    <property type="component" value="Unassembled WGS sequence"/>
</dbReference>
<organism evidence="1 2">
    <name type="scientific">Paenibacillus methanolicus</name>
    <dbReference type="NCBI Taxonomy" id="582686"/>
    <lineage>
        <taxon>Bacteria</taxon>
        <taxon>Bacillati</taxon>
        <taxon>Bacillota</taxon>
        <taxon>Bacilli</taxon>
        <taxon>Bacillales</taxon>
        <taxon>Paenibacillaceae</taxon>
        <taxon>Paenibacillus</taxon>
    </lineage>
</organism>
<evidence type="ECO:0008006" key="3">
    <source>
        <dbReference type="Google" id="ProtNLM"/>
    </source>
</evidence>
<name>A0A5S5C1U4_9BACL</name>
<evidence type="ECO:0000313" key="2">
    <source>
        <dbReference type="Proteomes" id="UP000323257"/>
    </source>
</evidence>
<dbReference type="AlphaFoldDB" id="A0A5S5C1U4"/>
<dbReference type="InterPro" id="IPR011235">
    <property type="entry name" value="MepB-like"/>
</dbReference>
<reference evidence="1 2" key="1">
    <citation type="submission" date="2019-07" db="EMBL/GenBank/DDBJ databases">
        <title>Genomic Encyclopedia of Type Strains, Phase III (KMG-III): the genomes of soil and plant-associated and newly described type strains.</title>
        <authorList>
            <person name="Whitman W."/>
        </authorList>
    </citation>
    <scope>NUCLEOTIDE SEQUENCE [LARGE SCALE GENOMIC DNA]</scope>
    <source>
        <strain evidence="1 2">BL24</strain>
    </source>
</reference>
<dbReference type="OrthoDB" id="4954833at2"/>
<keyword evidence="2" id="KW-1185">Reference proteome</keyword>
<dbReference type="EMBL" id="VNHS01000007">
    <property type="protein sequence ID" value="TYP73274.1"/>
    <property type="molecule type" value="Genomic_DNA"/>
</dbReference>